<name>A0A6H5IIW0_9HYME</name>
<evidence type="ECO:0000256" key="1">
    <source>
        <dbReference type="PROSITE-ProRule" id="PRU00023"/>
    </source>
</evidence>
<feature type="repeat" description="ANK" evidence="1">
    <location>
        <begin position="418"/>
        <end position="450"/>
    </location>
</feature>
<organism evidence="3 4">
    <name type="scientific">Trichogramma brassicae</name>
    <dbReference type="NCBI Taxonomy" id="86971"/>
    <lineage>
        <taxon>Eukaryota</taxon>
        <taxon>Metazoa</taxon>
        <taxon>Ecdysozoa</taxon>
        <taxon>Arthropoda</taxon>
        <taxon>Hexapoda</taxon>
        <taxon>Insecta</taxon>
        <taxon>Pterygota</taxon>
        <taxon>Neoptera</taxon>
        <taxon>Endopterygota</taxon>
        <taxon>Hymenoptera</taxon>
        <taxon>Apocrita</taxon>
        <taxon>Proctotrupomorpha</taxon>
        <taxon>Chalcidoidea</taxon>
        <taxon>Trichogrammatidae</taxon>
        <taxon>Trichogramma</taxon>
    </lineage>
</organism>
<evidence type="ECO:0000313" key="4">
    <source>
        <dbReference type="Proteomes" id="UP000479190"/>
    </source>
</evidence>
<keyword evidence="1" id="KW-0040">ANK repeat</keyword>
<dbReference type="PROSITE" id="PS50297">
    <property type="entry name" value="ANK_REP_REGION"/>
    <property type="match status" value="3"/>
</dbReference>
<dbReference type="EMBL" id="CADCXV010000840">
    <property type="protein sequence ID" value="CAB0036984.1"/>
    <property type="molecule type" value="Genomic_DNA"/>
</dbReference>
<reference evidence="3 4" key="1">
    <citation type="submission" date="2020-02" db="EMBL/GenBank/DDBJ databases">
        <authorList>
            <person name="Ferguson B K."/>
        </authorList>
    </citation>
    <scope>NUCLEOTIDE SEQUENCE [LARGE SCALE GENOMIC DNA]</scope>
</reference>
<dbReference type="InterPro" id="IPR002110">
    <property type="entry name" value="Ankyrin_rpt"/>
</dbReference>
<evidence type="ECO:0000256" key="2">
    <source>
        <dbReference type="SAM" id="MobiDB-lite"/>
    </source>
</evidence>
<dbReference type="Proteomes" id="UP000479190">
    <property type="component" value="Unassembled WGS sequence"/>
</dbReference>
<dbReference type="SMART" id="SM00248">
    <property type="entry name" value="ANK"/>
    <property type="match status" value="8"/>
</dbReference>
<dbReference type="SUPFAM" id="SSF48403">
    <property type="entry name" value="Ankyrin repeat"/>
    <property type="match status" value="1"/>
</dbReference>
<evidence type="ECO:0000313" key="3">
    <source>
        <dbReference type="EMBL" id="CAB0036984.1"/>
    </source>
</evidence>
<dbReference type="PROSITE" id="PS50088">
    <property type="entry name" value="ANK_REPEAT"/>
    <property type="match status" value="4"/>
</dbReference>
<feature type="region of interest" description="Disordered" evidence="2">
    <location>
        <begin position="709"/>
        <end position="741"/>
    </location>
</feature>
<feature type="repeat" description="ANK" evidence="1">
    <location>
        <begin position="188"/>
        <end position="224"/>
    </location>
</feature>
<dbReference type="InterPro" id="IPR036770">
    <property type="entry name" value="Ankyrin_rpt-contain_sf"/>
</dbReference>
<dbReference type="OrthoDB" id="7759904at2759"/>
<keyword evidence="4" id="KW-1185">Reference proteome</keyword>
<feature type="repeat" description="ANK" evidence="1">
    <location>
        <begin position="269"/>
        <end position="301"/>
    </location>
</feature>
<dbReference type="Gene3D" id="1.25.40.20">
    <property type="entry name" value="Ankyrin repeat-containing domain"/>
    <property type="match status" value="2"/>
</dbReference>
<dbReference type="AlphaFoldDB" id="A0A6H5IIW0"/>
<dbReference type="Pfam" id="PF00023">
    <property type="entry name" value="Ank"/>
    <property type="match status" value="1"/>
</dbReference>
<proteinExistence type="predicted"/>
<dbReference type="Pfam" id="PF12796">
    <property type="entry name" value="Ank_2"/>
    <property type="match status" value="2"/>
</dbReference>
<feature type="repeat" description="ANK" evidence="1">
    <location>
        <begin position="344"/>
        <end position="376"/>
    </location>
</feature>
<feature type="compositionally biased region" description="Low complexity" evidence="2">
    <location>
        <begin position="715"/>
        <end position="724"/>
    </location>
</feature>
<protein>
    <submittedName>
        <fullName evidence="3">Uncharacterized protein</fullName>
    </submittedName>
</protein>
<gene>
    <name evidence="3" type="ORF">TBRA_LOCUS8822</name>
</gene>
<dbReference type="PANTHER" id="PTHR24118">
    <property type="entry name" value="POTE ANKYRIN DOMAIN"/>
    <property type="match status" value="1"/>
</dbReference>
<dbReference type="PANTHER" id="PTHR24118:SF100">
    <property type="entry name" value="FYVE-TYPE DOMAIN-CONTAINING PROTEIN"/>
    <property type="match status" value="1"/>
</dbReference>
<accession>A0A6H5IIW0</accession>
<sequence>MEINNELVDRVNQHRLERLESLRAQVNWTIERERHELLDQLYPLIVNWSGQCADFLDVFHREEIHRLLSDSISYWRAQRRNDKVSRFIAFVVRTGFEDEPEVDEEGKPLLHRTTAVHLAARTIDTFTGPARDIVIDKLFAIYNKHNLNYVDNFGFTHFHAACVAGRHDVVEKFLELGQDHLDQAYGETGDSPLHLAVGALTGWCDKSTVRSLLNSGASPNATDARGSTPLHAISKCVGITGGGKHVVQTIFELCHDEHRPVRVDARDSRGSTPLHKAMCRRDRRTTEMLLRHGANPNLVQRVNQMTAMHMIELGSRKQHPLLEMIFGLSHDEFRPLQVNATDSAGETPLHTAIANENDIAVELLLRNGADPNLSNLKGFTPLHLVCLGNKDKARLVEMIFELSDKKYHPVQVDTKDNWDETPLHKALHRDYKEVAESLLRRGADLNLADRKGDKALHIICRRGHAKLLESLFEINARAARPVQVDVRNDSSRTPMQIAVSSLVPHVLDVLMKHVSLGSHFIMQLDHILEPELHEAGYHKLRLASGALAMVEQIWRRNYDLEPSNALMIMKFFDEHQLFEQSNANVWHDDERFARRARTIAINESLSLYDLVRLRPKEAAQRLATQDYYELACSNKLTKILKVHKQACALNLCEKLSRDFFRVWGLESFMRLTHCRLPRECCDMIIESLNNQDLYNICLATHPKEKVEKMTENGITRSPSSTTRLLSRKERSPSAAAAQRARREQLRSLESSTCIISRRVYAREAAAVLGSDTQATFA</sequence>